<dbReference type="Pfam" id="PF07910">
    <property type="entry name" value="Peptidase_C78"/>
    <property type="match status" value="1"/>
</dbReference>
<dbReference type="GO" id="GO:0016787">
    <property type="term" value="F:hydrolase activity"/>
    <property type="evidence" value="ECO:0007669"/>
    <property type="project" value="UniProtKB-KW"/>
</dbReference>
<dbReference type="OrthoDB" id="288987at2759"/>
<keyword evidence="5" id="KW-1185">Reference proteome</keyword>
<feature type="compositionally biased region" description="Low complexity" evidence="2">
    <location>
        <begin position="161"/>
        <end position="172"/>
    </location>
</feature>
<name>A0A1L7X1S7_9HELO</name>
<evidence type="ECO:0000256" key="1">
    <source>
        <dbReference type="ARBA" id="ARBA00022801"/>
    </source>
</evidence>
<dbReference type="Gene3D" id="3.90.70.130">
    <property type="match status" value="1"/>
</dbReference>
<evidence type="ECO:0000259" key="3">
    <source>
        <dbReference type="Pfam" id="PF07910"/>
    </source>
</evidence>
<evidence type="ECO:0000256" key="2">
    <source>
        <dbReference type="SAM" id="MobiDB-lite"/>
    </source>
</evidence>
<accession>A0A1L7X1S7</accession>
<gene>
    <name evidence="4" type="ORF">PAC_08821</name>
</gene>
<dbReference type="Proteomes" id="UP000184330">
    <property type="component" value="Unassembled WGS sequence"/>
</dbReference>
<organism evidence="4 5">
    <name type="scientific">Phialocephala subalpina</name>
    <dbReference type="NCBI Taxonomy" id="576137"/>
    <lineage>
        <taxon>Eukaryota</taxon>
        <taxon>Fungi</taxon>
        <taxon>Dikarya</taxon>
        <taxon>Ascomycota</taxon>
        <taxon>Pezizomycotina</taxon>
        <taxon>Leotiomycetes</taxon>
        <taxon>Helotiales</taxon>
        <taxon>Mollisiaceae</taxon>
        <taxon>Phialocephala</taxon>
        <taxon>Phialocephala fortinii species complex</taxon>
    </lineage>
</organism>
<feature type="region of interest" description="Disordered" evidence="2">
    <location>
        <begin position="160"/>
        <end position="193"/>
    </location>
</feature>
<dbReference type="EMBL" id="FJOG01000013">
    <property type="protein sequence ID" value="CZR58929.1"/>
    <property type="molecule type" value="Genomic_DNA"/>
</dbReference>
<protein>
    <recommendedName>
        <fullName evidence="3">UFSP1/2/DUB catalytic domain-containing protein</fullName>
    </recommendedName>
</protein>
<keyword evidence="1" id="KW-0378">Hydrolase</keyword>
<proteinExistence type="predicted"/>
<dbReference type="InterPro" id="IPR012462">
    <property type="entry name" value="UFSP1/2_DUB_cat"/>
</dbReference>
<evidence type="ECO:0000313" key="4">
    <source>
        <dbReference type="EMBL" id="CZR58929.1"/>
    </source>
</evidence>
<dbReference type="STRING" id="576137.A0A1L7X1S7"/>
<dbReference type="AlphaFoldDB" id="A0A1L7X1S7"/>
<reference evidence="4 5" key="1">
    <citation type="submission" date="2016-03" db="EMBL/GenBank/DDBJ databases">
        <authorList>
            <person name="Ploux O."/>
        </authorList>
    </citation>
    <scope>NUCLEOTIDE SEQUENCE [LARGE SCALE GENOMIC DNA]</scope>
    <source>
        <strain evidence="4 5">UAMH 11012</strain>
    </source>
</reference>
<feature type="domain" description="UFSP1/2/DUB catalytic" evidence="3">
    <location>
        <begin position="252"/>
        <end position="471"/>
    </location>
</feature>
<evidence type="ECO:0000313" key="5">
    <source>
        <dbReference type="Proteomes" id="UP000184330"/>
    </source>
</evidence>
<sequence>MEDPEAVAEPILCPFCGYKAEGDYQIMLHMETQHPENGESPFVATDDASVAALMSLQGEDDVQYVNCPVEGCGEALLLTELDSHVEMHEEEGNGSGGESDEHSSKRLKIEPQIGNFFDTKLSYALRNLDDPSDDGHTINEKSSHDLQTAAKNTWKSILKMPDTSSKTSPSSKDTPKANSSKKRLGKSELGPHAHEKQMPAWLVKLLNEKDGEMATIYVTLNGKQKRIKYCPNQTAEILPVIEQFLEQDEATSYAYTCDPAVRHVSKLKREGGFCGYRNIQVMCSYIIGAQSQGHEIFNGKTPTIFDIQEYIESAWDMGINSQGRVETGGIRGTRKYIGTPDAQAMFCSLGIACDAQGIKPKVGQRPAYELLFTAVENYFINGCTDYDLKVRTTTLPPIYFQHPGHSLTIVGFEKQKDGTRNLIVFDPMFHDAVDIVKLIGMDFKHKYPGDKLRAYRRGTKYLKKYNEFELLKLTPPKRPEVIEAAITEQGV</sequence>